<sequence length="66" mass="7580">MRHSGYLPEFITLSRSLCIFCRNRVGLGTISSAFTWLYKCSKPKKPSSMPAVIKDLRSRQHGSYRD</sequence>
<accession>A0A915DJV0</accession>
<dbReference type="WBParaSite" id="jg20272">
    <property type="protein sequence ID" value="jg20272"/>
    <property type="gene ID" value="jg20272"/>
</dbReference>
<dbReference type="AlphaFoldDB" id="A0A915DJV0"/>
<dbReference type="Proteomes" id="UP000887574">
    <property type="component" value="Unplaced"/>
</dbReference>
<evidence type="ECO:0000313" key="3">
    <source>
        <dbReference type="WBParaSite" id="jg20272"/>
    </source>
</evidence>
<protein>
    <submittedName>
        <fullName evidence="3">Uncharacterized protein</fullName>
    </submittedName>
</protein>
<evidence type="ECO:0000256" key="1">
    <source>
        <dbReference type="SAM" id="MobiDB-lite"/>
    </source>
</evidence>
<reference evidence="3" key="1">
    <citation type="submission" date="2022-11" db="UniProtKB">
        <authorList>
            <consortium name="WormBaseParasite"/>
        </authorList>
    </citation>
    <scope>IDENTIFICATION</scope>
</reference>
<proteinExistence type="predicted"/>
<feature type="compositionally biased region" description="Basic and acidic residues" evidence="1">
    <location>
        <begin position="54"/>
        <end position="66"/>
    </location>
</feature>
<keyword evidence="2" id="KW-1185">Reference proteome</keyword>
<evidence type="ECO:0000313" key="2">
    <source>
        <dbReference type="Proteomes" id="UP000887574"/>
    </source>
</evidence>
<name>A0A915DJV0_9BILA</name>
<feature type="region of interest" description="Disordered" evidence="1">
    <location>
        <begin position="43"/>
        <end position="66"/>
    </location>
</feature>
<organism evidence="2 3">
    <name type="scientific">Ditylenchus dipsaci</name>
    <dbReference type="NCBI Taxonomy" id="166011"/>
    <lineage>
        <taxon>Eukaryota</taxon>
        <taxon>Metazoa</taxon>
        <taxon>Ecdysozoa</taxon>
        <taxon>Nematoda</taxon>
        <taxon>Chromadorea</taxon>
        <taxon>Rhabditida</taxon>
        <taxon>Tylenchina</taxon>
        <taxon>Tylenchomorpha</taxon>
        <taxon>Sphaerularioidea</taxon>
        <taxon>Anguinidae</taxon>
        <taxon>Anguininae</taxon>
        <taxon>Ditylenchus</taxon>
    </lineage>
</organism>